<evidence type="ECO:0000313" key="2">
    <source>
        <dbReference type="EMBL" id="QDO84404.1"/>
    </source>
</evidence>
<sequence>MGLLSKNSRAKGELTTTTVIAKGCHIAGELRLSGHIQIDGFIEGKMNTQQTIIVSNEGRVKGELWADKLIVSGLVEGNCYADTIQILANGKISGKIYSDNLSIELGDASWEKPN</sequence>
<dbReference type="EMBL" id="CP041614">
    <property type="protein sequence ID" value="QDO84404.1"/>
    <property type="molecule type" value="Genomic_DNA"/>
</dbReference>
<dbReference type="Proteomes" id="UP000315947">
    <property type="component" value="Chromosome"/>
</dbReference>
<comment type="similarity">
    <text evidence="1">Belongs to the bactofilin family.</text>
</comment>
<protein>
    <submittedName>
        <fullName evidence="2">Polymer-forming cytoskeletal family protein</fullName>
    </submittedName>
</protein>
<evidence type="ECO:0000313" key="3">
    <source>
        <dbReference type="Proteomes" id="UP000315947"/>
    </source>
</evidence>
<evidence type="ECO:0000256" key="1">
    <source>
        <dbReference type="ARBA" id="ARBA00044755"/>
    </source>
</evidence>
<proteinExistence type="inferred from homology"/>
<dbReference type="RefSeq" id="WP_144046763.1">
    <property type="nucleotide sequence ID" value="NZ_CP041614.1"/>
</dbReference>
<reference evidence="2 3" key="1">
    <citation type="submission" date="2019-07" db="EMBL/GenBank/DDBJ databases">
        <title>Shewanella sp. YLB-06 whole genomic sequence.</title>
        <authorList>
            <person name="Yu L."/>
        </authorList>
    </citation>
    <scope>NUCLEOTIDE SEQUENCE [LARGE SCALE GENOMIC DNA]</scope>
    <source>
        <strain evidence="2 3">YLB-06</strain>
    </source>
</reference>
<organism evidence="2 3">
    <name type="scientific">Shewanella psychropiezotolerans</name>
    <dbReference type="NCBI Taxonomy" id="2593655"/>
    <lineage>
        <taxon>Bacteria</taxon>
        <taxon>Pseudomonadati</taxon>
        <taxon>Pseudomonadota</taxon>
        <taxon>Gammaproteobacteria</taxon>
        <taxon>Alteromonadales</taxon>
        <taxon>Shewanellaceae</taxon>
        <taxon>Shewanella</taxon>
    </lineage>
</organism>
<dbReference type="PANTHER" id="PTHR35024">
    <property type="entry name" value="HYPOTHETICAL CYTOSOLIC PROTEIN"/>
    <property type="match status" value="1"/>
</dbReference>
<keyword evidence="3" id="KW-1185">Reference proteome</keyword>
<gene>
    <name evidence="2" type="ORF">FM037_15775</name>
</gene>
<dbReference type="PANTHER" id="PTHR35024:SF4">
    <property type="entry name" value="POLYMER-FORMING CYTOSKELETAL PROTEIN"/>
    <property type="match status" value="1"/>
</dbReference>
<name>A0ABX5WZ87_9GAMM</name>
<accession>A0ABX5WZ87</accession>
<dbReference type="Pfam" id="PF04519">
    <property type="entry name" value="Bactofilin"/>
    <property type="match status" value="1"/>
</dbReference>
<dbReference type="InterPro" id="IPR007607">
    <property type="entry name" value="BacA/B"/>
</dbReference>